<evidence type="ECO:0000313" key="1">
    <source>
        <dbReference type="EMBL" id="KAF9652079.1"/>
    </source>
</evidence>
<dbReference type="Proteomes" id="UP000886501">
    <property type="component" value="Unassembled WGS sequence"/>
</dbReference>
<evidence type="ECO:0000313" key="2">
    <source>
        <dbReference type="Proteomes" id="UP000886501"/>
    </source>
</evidence>
<dbReference type="EMBL" id="MU117971">
    <property type="protein sequence ID" value="KAF9652079.1"/>
    <property type="molecule type" value="Genomic_DNA"/>
</dbReference>
<keyword evidence="2" id="KW-1185">Reference proteome</keyword>
<name>A0ACB6ZRB3_THEGA</name>
<gene>
    <name evidence="1" type="ORF">BDM02DRAFT_364422</name>
</gene>
<accession>A0ACB6ZRB3</accession>
<protein>
    <submittedName>
        <fullName evidence="1">DUF300-domain-containing protein</fullName>
    </submittedName>
</protein>
<reference evidence="1" key="2">
    <citation type="journal article" date="2020" name="Nat. Commun.">
        <title>Large-scale genome sequencing of mycorrhizal fungi provides insights into the early evolution of symbiotic traits.</title>
        <authorList>
            <person name="Miyauchi S."/>
            <person name="Kiss E."/>
            <person name="Kuo A."/>
            <person name="Drula E."/>
            <person name="Kohler A."/>
            <person name="Sanchez-Garcia M."/>
            <person name="Morin E."/>
            <person name="Andreopoulos B."/>
            <person name="Barry K.W."/>
            <person name="Bonito G."/>
            <person name="Buee M."/>
            <person name="Carver A."/>
            <person name="Chen C."/>
            <person name="Cichocki N."/>
            <person name="Clum A."/>
            <person name="Culley D."/>
            <person name="Crous P.W."/>
            <person name="Fauchery L."/>
            <person name="Girlanda M."/>
            <person name="Hayes R.D."/>
            <person name="Keri Z."/>
            <person name="LaButti K."/>
            <person name="Lipzen A."/>
            <person name="Lombard V."/>
            <person name="Magnuson J."/>
            <person name="Maillard F."/>
            <person name="Murat C."/>
            <person name="Nolan M."/>
            <person name="Ohm R.A."/>
            <person name="Pangilinan J."/>
            <person name="Pereira M.F."/>
            <person name="Perotto S."/>
            <person name="Peter M."/>
            <person name="Pfister S."/>
            <person name="Riley R."/>
            <person name="Sitrit Y."/>
            <person name="Stielow J.B."/>
            <person name="Szollosi G."/>
            <person name="Zifcakova L."/>
            <person name="Stursova M."/>
            <person name="Spatafora J.W."/>
            <person name="Tedersoo L."/>
            <person name="Vaario L.M."/>
            <person name="Yamada A."/>
            <person name="Yan M."/>
            <person name="Wang P."/>
            <person name="Xu J."/>
            <person name="Bruns T."/>
            <person name="Baldrian P."/>
            <person name="Vilgalys R."/>
            <person name="Dunand C."/>
            <person name="Henrissat B."/>
            <person name="Grigoriev I.V."/>
            <person name="Hibbett D."/>
            <person name="Nagy L.G."/>
            <person name="Martin F.M."/>
        </authorList>
    </citation>
    <scope>NUCLEOTIDE SEQUENCE</scope>
    <source>
        <strain evidence="1">P2</strain>
    </source>
</reference>
<sequence>MSEGTQNEGGFVNGRCYAKKAPQDGPPLYTNGDFHFQAHHVGWIVTGFFTLISTIASIWLINKHLQWYTNQQRYIVRLLFMVPIYASISFASYLFWNHSTPLILVRDCYEAIVLTSFFYLLLTYLSPNPVEQKEIFRLNGLSHENDRQRKRKGQKPQKWIFPLGFVKSRPVDGLYFLQLMKWAVLQYCVVRPATTFAAVILNYMGLYCEASLSPRWGHIYIVAIVSLSVTIAMYCLIQLYIVVSEQLKPHRPLLKLLSVKAVVFLTFWQATALSAFALLGLVKDTKYMTAENINIGIGAILECAEMTIFAFLHIKCFTYKVYIPDPSTIEGDLKDHRTPRLKSLGHAMNPMETFRELWTGIVYMFRKWRGKETDKQARRVAAHQGVFGRSRSRILSDSSAQSESLIRNSQEKKQEKKNVSPLSQVESGRLDDVLVDVEREVYLGSERQWLGVGDSHGYVLGSVTREKSEGFEAAVANELYRRGYTLREASKHNKGRSVSRDVDIEQGQVRGGSHNRSWWRSIYQRVSQSGGDDEQEKNLSPHPKRKSVSRPKDPVQALPLIKEIPTGDAGYAYEDPPPPSTLKVYRSSQFADNERRIPRKAPPRASPPTSDFAHRSPEPVKPKANSPDQLGRSDSLLDRVFAYLGSDAHATNTDLDHGTESQPSRPTSLWRAGSANVVPEHIPERSSVAQANLSDGVDPQPATPFRGDVVGTGGIPNRDGEAPTPPPKRSHIRDIADHFVSPPHSPPPLQSPPIIDNIGHPAVRRDPPVNLSLPPQPPSIPEPSIRYDLPSPLPPLRAEFKPQRSHIPEQTGHVDQRSVYPSPMPDPRSRSPQQYPVAGPSSPPSLARPRPTSHNKAILQSFPEPVHHPPPNTGPTRLTPPRSKLTIPTPLAQPLPRGSGGPKRNRTNTLPAPEQHALPNEGLYRESRSRRHSQQIQVPRHTTGPNYIPHPINPPLRKSHRRTSQPLPVLRETSHLEMSPSPSPPQRSSRRLSSPPMSALPHDRPSRSNAVHRKSPGSRSPTQATSPRMGLLAELRSAPPIDRSNFSRYPVPGPGSGIDSPPRNSQIRSPPSPGTPTFVNTHMLPSPTNSPRSDVEEWASAVSSFPPSARTQRP</sequence>
<reference evidence="1" key="1">
    <citation type="submission" date="2019-10" db="EMBL/GenBank/DDBJ databases">
        <authorList>
            <consortium name="DOE Joint Genome Institute"/>
            <person name="Kuo A."/>
            <person name="Miyauchi S."/>
            <person name="Kiss E."/>
            <person name="Drula E."/>
            <person name="Kohler A."/>
            <person name="Sanchez-Garcia M."/>
            <person name="Andreopoulos B."/>
            <person name="Barry K.W."/>
            <person name="Bonito G."/>
            <person name="Buee M."/>
            <person name="Carver A."/>
            <person name="Chen C."/>
            <person name="Cichocki N."/>
            <person name="Clum A."/>
            <person name="Culley D."/>
            <person name="Crous P.W."/>
            <person name="Fauchery L."/>
            <person name="Girlanda M."/>
            <person name="Hayes R."/>
            <person name="Keri Z."/>
            <person name="Labutti K."/>
            <person name="Lipzen A."/>
            <person name="Lombard V."/>
            <person name="Magnuson J."/>
            <person name="Maillard F."/>
            <person name="Morin E."/>
            <person name="Murat C."/>
            <person name="Nolan M."/>
            <person name="Ohm R."/>
            <person name="Pangilinan J."/>
            <person name="Pereira M."/>
            <person name="Perotto S."/>
            <person name="Peter M."/>
            <person name="Riley R."/>
            <person name="Sitrit Y."/>
            <person name="Stielow B."/>
            <person name="Szollosi G."/>
            <person name="Zifcakova L."/>
            <person name="Stursova M."/>
            <person name="Spatafora J.W."/>
            <person name="Tedersoo L."/>
            <person name="Vaario L.-M."/>
            <person name="Yamada A."/>
            <person name="Yan M."/>
            <person name="Wang P."/>
            <person name="Xu J."/>
            <person name="Bruns T."/>
            <person name="Baldrian P."/>
            <person name="Vilgalys R."/>
            <person name="Henrissat B."/>
            <person name="Grigoriev I.V."/>
            <person name="Hibbett D."/>
            <person name="Nagy L.G."/>
            <person name="Martin F.M."/>
        </authorList>
    </citation>
    <scope>NUCLEOTIDE SEQUENCE</scope>
    <source>
        <strain evidence="1">P2</strain>
    </source>
</reference>
<organism evidence="1 2">
    <name type="scientific">Thelephora ganbajun</name>
    <name type="common">Ganba fungus</name>
    <dbReference type="NCBI Taxonomy" id="370292"/>
    <lineage>
        <taxon>Eukaryota</taxon>
        <taxon>Fungi</taxon>
        <taxon>Dikarya</taxon>
        <taxon>Basidiomycota</taxon>
        <taxon>Agaricomycotina</taxon>
        <taxon>Agaricomycetes</taxon>
        <taxon>Thelephorales</taxon>
        <taxon>Thelephoraceae</taxon>
        <taxon>Thelephora</taxon>
    </lineage>
</organism>
<comment type="caution">
    <text evidence="1">The sequence shown here is derived from an EMBL/GenBank/DDBJ whole genome shotgun (WGS) entry which is preliminary data.</text>
</comment>
<proteinExistence type="predicted"/>